<accession>A0A927CEM9</accession>
<dbReference type="PANTHER" id="PTHR43649">
    <property type="entry name" value="ARABINOSE-BINDING PROTEIN-RELATED"/>
    <property type="match status" value="1"/>
</dbReference>
<keyword evidence="7" id="KW-1185">Reference proteome</keyword>
<comment type="similarity">
    <text evidence="2">Belongs to the bacterial solute-binding protein 1 family.</text>
</comment>
<dbReference type="GO" id="GO:0030313">
    <property type="term" value="C:cell envelope"/>
    <property type="evidence" value="ECO:0007669"/>
    <property type="project" value="UniProtKB-SubCell"/>
</dbReference>
<protein>
    <submittedName>
        <fullName evidence="6">Extracellular solute-binding protein</fullName>
    </submittedName>
</protein>
<feature type="chain" id="PRO_5036859180" evidence="5">
    <location>
        <begin position="25"/>
        <end position="421"/>
    </location>
</feature>
<keyword evidence="3" id="KW-0813">Transport</keyword>
<comment type="caution">
    <text evidence="6">The sequence shown here is derived from an EMBL/GenBank/DDBJ whole genome shotgun (WGS) entry which is preliminary data.</text>
</comment>
<sequence>MNKRSCIIPALTVLAIVSGGCSQATTNDMPKQEPVRNDPVTLKLFNQGAYLFPELQQKVEQVIKAKYPHITLQYITGAKLEETVASGEVPDLFFTFWTQIPRLAKDFDIVEDMTPLIQKHQIDLNRFSPNFMEDVKKASGKGELLALPYYANFFAIYYNKDLFDRFAVPYPTDGMTWDSMIDLAKRMSRIEGNTAYPGLDPSSLLWVSLQFGAFHIDPATNKASIHTEVWKKPFELMKTILTLPGNEINTASHFIKNQNVAMLLNPNILDQMVKVNFNWDLVQYPILKENPNKYPAISVHSLFVSKTSKHKDQAMQVIDVFTSEEVQMWLSRQGKGSTLKSEAIKAAFGADVPLLKNKNIAGALKSQPLAMPAVHQLETSASTVTNKYFGSYLSGEMDLNSALRLADEEVNKLIEAEMQKK</sequence>
<keyword evidence="4 5" id="KW-0732">Signal</keyword>
<evidence type="ECO:0000313" key="7">
    <source>
        <dbReference type="Proteomes" id="UP000639396"/>
    </source>
</evidence>
<reference evidence="6" key="1">
    <citation type="submission" date="2020-09" db="EMBL/GenBank/DDBJ databases">
        <title>A novel bacterium of genus Paenibacillus, isolated from South China Sea.</title>
        <authorList>
            <person name="Huang H."/>
            <person name="Mo K."/>
            <person name="Hu Y."/>
        </authorList>
    </citation>
    <scope>NUCLEOTIDE SEQUENCE</scope>
    <source>
        <strain evidence="6">IB182363</strain>
    </source>
</reference>
<evidence type="ECO:0000256" key="5">
    <source>
        <dbReference type="SAM" id="SignalP"/>
    </source>
</evidence>
<dbReference type="EMBL" id="JACXJA010000029">
    <property type="protein sequence ID" value="MBD2864400.1"/>
    <property type="molecule type" value="Genomic_DNA"/>
</dbReference>
<dbReference type="RefSeq" id="WP_190930029.1">
    <property type="nucleotide sequence ID" value="NZ_JACXJA010000029.1"/>
</dbReference>
<dbReference type="Gene3D" id="3.40.190.10">
    <property type="entry name" value="Periplasmic binding protein-like II"/>
    <property type="match status" value="1"/>
</dbReference>
<feature type="signal peptide" evidence="5">
    <location>
        <begin position="1"/>
        <end position="24"/>
    </location>
</feature>
<dbReference type="Pfam" id="PF01547">
    <property type="entry name" value="SBP_bac_1"/>
    <property type="match status" value="1"/>
</dbReference>
<proteinExistence type="inferred from homology"/>
<comment type="subcellular location">
    <subcellularLocation>
        <location evidence="1">Cell envelope</location>
    </subcellularLocation>
</comment>
<evidence type="ECO:0000256" key="3">
    <source>
        <dbReference type="ARBA" id="ARBA00022448"/>
    </source>
</evidence>
<dbReference type="PROSITE" id="PS51257">
    <property type="entry name" value="PROKAR_LIPOPROTEIN"/>
    <property type="match status" value="1"/>
</dbReference>
<evidence type="ECO:0000313" key="6">
    <source>
        <dbReference type="EMBL" id="MBD2864400.1"/>
    </source>
</evidence>
<evidence type="ECO:0000256" key="2">
    <source>
        <dbReference type="ARBA" id="ARBA00008520"/>
    </source>
</evidence>
<dbReference type="AlphaFoldDB" id="A0A927CEM9"/>
<dbReference type="SUPFAM" id="SSF53850">
    <property type="entry name" value="Periplasmic binding protein-like II"/>
    <property type="match status" value="1"/>
</dbReference>
<name>A0A927CEM9_9BACL</name>
<dbReference type="InterPro" id="IPR006059">
    <property type="entry name" value="SBP"/>
</dbReference>
<evidence type="ECO:0000256" key="1">
    <source>
        <dbReference type="ARBA" id="ARBA00004196"/>
    </source>
</evidence>
<dbReference type="InterPro" id="IPR050490">
    <property type="entry name" value="Bact_solute-bd_prot1"/>
</dbReference>
<dbReference type="PANTHER" id="PTHR43649:SF31">
    <property type="entry name" value="SN-GLYCEROL-3-PHOSPHATE-BINDING PERIPLASMIC PROTEIN UGPB"/>
    <property type="match status" value="1"/>
</dbReference>
<dbReference type="Proteomes" id="UP000639396">
    <property type="component" value="Unassembled WGS sequence"/>
</dbReference>
<gene>
    <name evidence="6" type="ORF">IDH45_20650</name>
</gene>
<organism evidence="6 7">
    <name type="scientific">Paenibacillus oceani</name>
    <dbReference type="NCBI Taxonomy" id="2772510"/>
    <lineage>
        <taxon>Bacteria</taxon>
        <taxon>Bacillati</taxon>
        <taxon>Bacillota</taxon>
        <taxon>Bacilli</taxon>
        <taxon>Bacillales</taxon>
        <taxon>Paenibacillaceae</taxon>
        <taxon>Paenibacillus</taxon>
    </lineage>
</organism>
<evidence type="ECO:0000256" key="4">
    <source>
        <dbReference type="ARBA" id="ARBA00022729"/>
    </source>
</evidence>